<name>A0ABM3GQ20_NEOLC</name>
<keyword evidence="3" id="KW-1185">Reference proteome</keyword>
<sequence>MSVENTKTSKTMTGKIGEKLGDIVVAGAEAAAQISVGQGILRVTDRLLWIVEKSAQWSLPVQEINSEENGKTFGTIELVRPLPWIFFLPSLIMLRVVRLSVNVGAVVLGYPKLQATGMVKIIQKGRRRLRAIKLSGMRNMRSRRVSAKKEEELNEAKRSLVSSMLSTLSALSCLEASRRTPSPPPTKVYVQSSEPDATPTPEEQSMTESANSHVESKRKYSQVTEPNDSSEDSEEESTQAQLARLAAEDSEADDEDFDPTKEELATSESSSSEEDDGDYLSESEINDLRLASHLSPGIVIKDVITEELEPEPETTVDDEIGTNEMLVSVNKMTEEKSLVTLEAAAKTENDNQPRDSHIPVTPGQDGIVSGNFYSPINSQSDSIGDYTSPESNDSAKQQSDISEQFNDVSDQSKTDIETHFDNGDSNVSESSTISDWQLDSSLFSHGNLILACFFLILSIFLCHSFFTKMSFAFRFIGH</sequence>
<feature type="transmembrane region" description="Helical" evidence="2">
    <location>
        <begin position="448"/>
        <end position="466"/>
    </location>
</feature>
<dbReference type="RefSeq" id="XP_015512878.2">
    <property type="nucleotide sequence ID" value="XM_015657392.2"/>
</dbReference>
<feature type="compositionally biased region" description="Polar residues" evidence="1">
    <location>
        <begin position="388"/>
        <end position="409"/>
    </location>
</feature>
<feature type="compositionally biased region" description="Acidic residues" evidence="1">
    <location>
        <begin position="271"/>
        <end position="284"/>
    </location>
</feature>
<keyword evidence="2" id="KW-0812">Transmembrane</keyword>
<evidence type="ECO:0000313" key="3">
    <source>
        <dbReference type="Proteomes" id="UP000829291"/>
    </source>
</evidence>
<keyword evidence="2" id="KW-0472">Membrane</keyword>
<dbReference type="RefSeq" id="XP_046602349.1">
    <property type="nucleotide sequence ID" value="XM_046746393.1"/>
</dbReference>
<feature type="region of interest" description="Disordered" evidence="1">
    <location>
        <begin position="379"/>
        <end position="410"/>
    </location>
</feature>
<feature type="compositionally biased region" description="Acidic residues" evidence="1">
    <location>
        <begin position="248"/>
        <end position="257"/>
    </location>
</feature>
<organism evidence="3 8">
    <name type="scientific">Neodiprion lecontei</name>
    <name type="common">Redheaded pine sawfly</name>
    <dbReference type="NCBI Taxonomy" id="441921"/>
    <lineage>
        <taxon>Eukaryota</taxon>
        <taxon>Metazoa</taxon>
        <taxon>Ecdysozoa</taxon>
        <taxon>Arthropoda</taxon>
        <taxon>Hexapoda</taxon>
        <taxon>Insecta</taxon>
        <taxon>Pterygota</taxon>
        <taxon>Neoptera</taxon>
        <taxon>Endopterygota</taxon>
        <taxon>Hymenoptera</taxon>
        <taxon>Tenthredinoidea</taxon>
        <taxon>Diprionidae</taxon>
        <taxon>Diprioninae</taxon>
        <taxon>Neodiprion</taxon>
    </lineage>
</organism>
<evidence type="ECO:0000313" key="4">
    <source>
        <dbReference type="RefSeq" id="XP_015512878.2"/>
    </source>
</evidence>
<dbReference type="Proteomes" id="UP000829291">
    <property type="component" value="Chromosome 1"/>
</dbReference>
<evidence type="ECO:0000313" key="6">
    <source>
        <dbReference type="RefSeq" id="XP_015512885.2"/>
    </source>
</evidence>
<dbReference type="RefSeq" id="XP_046602350.1">
    <property type="nucleotide sequence ID" value="XM_046746394.1"/>
</dbReference>
<evidence type="ECO:0000313" key="7">
    <source>
        <dbReference type="RefSeq" id="XP_046602349.1"/>
    </source>
</evidence>
<proteinExistence type="predicted"/>
<evidence type="ECO:0000256" key="2">
    <source>
        <dbReference type="SAM" id="Phobius"/>
    </source>
</evidence>
<gene>
    <name evidence="4 5 6 7 8" type="primary">LOC107219236</name>
</gene>
<dbReference type="RefSeq" id="XP_015512885.2">
    <property type="nucleotide sequence ID" value="XM_015657399.2"/>
</dbReference>
<feature type="region of interest" description="Disordered" evidence="1">
    <location>
        <begin position="175"/>
        <end position="284"/>
    </location>
</feature>
<dbReference type="GeneID" id="107219236"/>
<reference evidence="4 5" key="1">
    <citation type="submission" date="2025-05" db="UniProtKB">
        <authorList>
            <consortium name="RefSeq"/>
        </authorList>
    </citation>
    <scope>IDENTIFICATION</scope>
    <source>
        <tissue evidence="4 5">Thorax and Abdomen</tissue>
    </source>
</reference>
<dbReference type="Pfam" id="PF16091">
    <property type="entry name" value="DUF4820"/>
    <property type="match status" value="1"/>
</dbReference>
<keyword evidence="2" id="KW-1133">Transmembrane helix</keyword>
<accession>A0ABM3GQ20</accession>
<protein>
    <submittedName>
        <fullName evidence="4 5">Clumping factor B isoform X1</fullName>
    </submittedName>
</protein>
<evidence type="ECO:0000313" key="8">
    <source>
        <dbReference type="RefSeq" id="XP_046602350.1"/>
    </source>
</evidence>
<evidence type="ECO:0000313" key="5">
    <source>
        <dbReference type="RefSeq" id="XP_015512882.2"/>
    </source>
</evidence>
<feature type="compositionally biased region" description="Polar residues" evidence="1">
    <location>
        <begin position="189"/>
        <end position="213"/>
    </location>
</feature>
<evidence type="ECO:0000256" key="1">
    <source>
        <dbReference type="SAM" id="MobiDB-lite"/>
    </source>
</evidence>
<feature type="compositionally biased region" description="Acidic residues" evidence="1">
    <location>
        <begin position="228"/>
        <end position="237"/>
    </location>
</feature>
<dbReference type="RefSeq" id="XP_015512882.2">
    <property type="nucleotide sequence ID" value="XM_015657396.2"/>
</dbReference>
<dbReference type="OrthoDB" id="7398970at2759"/>
<dbReference type="InterPro" id="IPR032150">
    <property type="entry name" value="DUF4820"/>
</dbReference>